<reference evidence="4" key="1">
    <citation type="submission" date="2016-10" db="EMBL/GenBank/DDBJ databases">
        <authorList>
            <person name="Varghese N."/>
            <person name="Submissions S."/>
        </authorList>
    </citation>
    <scope>NUCLEOTIDE SEQUENCE [LARGE SCALE GENOMIC DNA]</scope>
    <source>
        <strain evidence="4">2SM5</strain>
    </source>
</reference>
<keyword evidence="2" id="KW-0408">Iron</keyword>
<evidence type="ECO:0000256" key="1">
    <source>
        <dbReference type="ARBA" id="ARBA00008183"/>
    </source>
</evidence>
<dbReference type="PROSITE" id="PS50810">
    <property type="entry name" value="FRATAXIN_2"/>
    <property type="match status" value="1"/>
</dbReference>
<comment type="similarity">
    <text evidence="1">Belongs to the frataxin family.</text>
</comment>
<dbReference type="SUPFAM" id="SSF55387">
    <property type="entry name" value="Frataxin/Nqo15-like"/>
    <property type="match status" value="1"/>
</dbReference>
<dbReference type="Proteomes" id="UP000243426">
    <property type="component" value="Chromosome I"/>
</dbReference>
<dbReference type="GO" id="GO:0016226">
    <property type="term" value="P:iron-sulfur cluster assembly"/>
    <property type="evidence" value="ECO:0007669"/>
    <property type="project" value="InterPro"/>
</dbReference>
<dbReference type="GO" id="GO:0005829">
    <property type="term" value="C:cytosol"/>
    <property type="evidence" value="ECO:0007669"/>
    <property type="project" value="TreeGrafter"/>
</dbReference>
<dbReference type="PANTHER" id="PTHR16821:SF2">
    <property type="entry name" value="FRATAXIN, MITOCHONDRIAL"/>
    <property type="match status" value="1"/>
</dbReference>
<dbReference type="STRING" id="797277.SAMN05216198_3060"/>
<dbReference type="InterPro" id="IPR036524">
    <property type="entry name" value="Frataxin/CyaY_sf"/>
</dbReference>
<keyword evidence="4" id="KW-1185">Reference proteome</keyword>
<dbReference type="GO" id="GO:0008198">
    <property type="term" value="F:ferrous iron binding"/>
    <property type="evidence" value="ECO:0007669"/>
    <property type="project" value="TreeGrafter"/>
</dbReference>
<dbReference type="AlphaFoldDB" id="A0A1H1VWP7"/>
<dbReference type="Pfam" id="PF01491">
    <property type="entry name" value="Frataxin_Cyay"/>
    <property type="match status" value="1"/>
</dbReference>
<sequence>MSESEFNRQVDLVQDRIEQALDAADLDLDMEHAEGSLILMLAAGPRLVIGRQPASRELWVATPDGTLHFGYQSAQGWIYDSDGEPLSTVLEQVLGDLTGDEIELDLDE</sequence>
<evidence type="ECO:0000313" key="4">
    <source>
        <dbReference type="Proteomes" id="UP000243426"/>
    </source>
</evidence>
<accession>A0A1H1VWP7</accession>
<dbReference type="InterPro" id="IPR002908">
    <property type="entry name" value="Frataxin/CyaY"/>
</dbReference>
<evidence type="ECO:0000313" key="3">
    <source>
        <dbReference type="EMBL" id="SDS88850.1"/>
    </source>
</evidence>
<dbReference type="Gene3D" id="3.30.920.10">
    <property type="entry name" value="Frataxin/CyaY"/>
    <property type="match status" value="1"/>
</dbReference>
<protein>
    <submittedName>
        <fullName evidence="3">Iron donor protein CyaY</fullName>
    </submittedName>
</protein>
<dbReference type="SMART" id="SM01219">
    <property type="entry name" value="Frataxin_Cyay"/>
    <property type="match status" value="1"/>
</dbReference>
<gene>
    <name evidence="3" type="ORF">SAMN05216198_3060</name>
</gene>
<evidence type="ECO:0000256" key="2">
    <source>
        <dbReference type="ARBA" id="ARBA00023004"/>
    </source>
</evidence>
<name>A0A1H1VWP7_9GAMM</name>
<proteinExistence type="inferred from homology"/>
<dbReference type="PANTHER" id="PTHR16821">
    <property type="entry name" value="FRATAXIN"/>
    <property type="match status" value="1"/>
</dbReference>
<dbReference type="EMBL" id="LT629748">
    <property type="protein sequence ID" value="SDS88850.1"/>
    <property type="molecule type" value="Genomic_DNA"/>
</dbReference>
<dbReference type="GO" id="GO:0008199">
    <property type="term" value="F:ferric iron binding"/>
    <property type="evidence" value="ECO:0007669"/>
    <property type="project" value="InterPro"/>
</dbReference>
<organism evidence="3 4">
    <name type="scientific">Halopseudomonas litoralis</name>
    <dbReference type="NCBI Taxonomy" id="797277"/>
    <lineage>
        <taxon>Bacteria</taxon>
        <taxon>Pseudomonadati</taxon>
        <taxon>Pseudomonadota</taxon>
        <taxon>Gammaproteobacteria</taxon>
        <taxon>Pseudomonadales</taxon>
        <taxon>Pseudomonadaceae</taxon>
        <taxon>Halopseudomonas</taxon>
    </lineage>
</organism>
<dbReference type="NCBIfam" id="TIGR03421">
    <property type="entry name" value="FeS_CyaY"/>
    <property type="match status" value="1"/>
</dbReference>